<sequence length="91" mass="9913">MAVAADLPKADPLRLAHQIRQDMWRALRDVRGFSPVVRVAQTAEGVRVTAGGRVLGLVSPVLAERIEAVLEKPANRGRWLRHAARGQGADL</sequence>
<accession>A0A1B0ZNJ4</accession>
<dbReference type="Proteomes" id="UP000092565">
    <property type="component" value="Chromosome"/>
</dbReference>
<protein>
    <submittedName>
        <fullName evidence="1">Uncharacterized protein</fullName>
    </submittedName>
</protein>
<dbReference type="AlphaFoldDB" id="A0A1B0ZNJ4"/>
<proteinExistence type="predicted"/>
<name>A0A1B0ZNJ4_9RHOB</name>
<organism evidence="1 2">
    <name type="scientific">Phaeobacter gallaeciensis</name>
    <dbReference type="NCBI Taxonomy" id="60890"/>
    <lineage>
        <taxon>Bacteria</taxon>
        <taxon>Pseudomonadati</taxon>
        <taxon>Pseudomonadota</taxon>
        <taxon>Alphaproteobacteria</taxon>
        <taxon>Rhodobacterales</taxon>
        <taxon>Roseobacteraceae</taxon>
        <taxon>Phaeobacter</taxon>
    </lineage>
</organism>
<dbReference type="EMBL" id="CP015124">
    <property type="protein sequence ID" value="ANP35664.1"/>
    <property type="molecule type" value="Genomic_DNA"/>
</dbReference>
<gene>
    <name evidence="1" type="ORF">JL2886_00738</name>
</gene>
<evidence type="ECO:0000313" key="1">
    <source>
        <dbReference type="EMBL" id="ANP35664.1"/>
    </source>
</evidence>
<dbReference type="PATRIC" id="fig|60890.4.peg.719"/>
<keyword evidence="2" id="KW-1185">Reference proteome</keyword>
<reference evidence="1 2" key="1">
    <citation type="submission" date="2016-04" db="EMBL/GenBank/DDBJ databases">
        <authorList>
            <person name="Evans L.H."/>
            <person name="Alamgir A."/>
            <person name="Owens N."/>
            <person name="Weber N.D."/>
            <person name="Virtaneva K."/>
            <person name="Barbian K."/>
            <person name="Babar A."/>
            <person name="Rosenke K."/>
        </authorList>
    </citation>
    <scope>NUCLEOTIDE SEQUENCE [LARGE SCALE GENOMIC DNA]</scope>
    <source>
        <strain evidence="1 2">JL2886</strain>
    </source>
</reference>
<evidence type="ECO:0000313" key="2">
    <source>
        <dbReference type="Proteomes" id="UP000092565"/>
    </source>
</evidence>